<accession>A0ABV9UA53</accession>
<evidence type="ECO:0000256" key="2">
    <source>
        <dbReference type="ARBA" id="ARBA00022741"/>
    </source>
</evidence>
<dbReference type="Gene3D" id="3.30.200.20">
    <property type="entry name" value="Phosphorylase Kinase, domain 1"/>
    <property type="match status" value="1"/>
</dbReference>
<dbReference type="RefSeq" id="WP_378264396.1">
    <property type="nucleotide sequence ID" value="NZ_JBHSIT010000017.1"/>
</dbReference>
<dbReference type="PANTHER" id="PTHR43289:SF34">
    <property type="entry name" value="SERINE_THREONINE-PROTEIN KINASE YBDM-RELATED"/>
    <property type="match status" value="1"/>
</dbReference>
<keyword evidence="2" id="KW-0547">Nucleotide-binding</keyword>
<dbReference type="CDD" id="cd14014">
    <property type="entry name" value="STKc_PknB_like"/>
    <property type="match status" value="1"/>
</dbReference>
<feature type="compositionally biased region" description="Gly residues" evidence="5">
    <location>
        <begin position="402"/>
        <end position="412"/>
    </location>
</feature>
<dbReference type="EC" id="2.7.11.1" evidence="7"/>
<evidence type="ECO:0000256" key="3">
    <source>
        <dbReference type="ARBA" id="ARBA00022777"/>
    </source>
</evidence>
<organism evidence="7 8">
    <name type="scientific">Actinomadura gamaensis</name>
    <dbReference type="NCBI Taxonomy" id="1763541"/>
    <lineage>
        <taxon>Bacteria</taxon>
        <taxon>Bacillati</taxon>
        <taxon>Actinomycetota</taxon>
        <taxon>Actinomycetes</taxon>
        <taxon>Streptosporangiales</taxon>
        <taxon>Thermomonosporaceae</taxon>
        <taxon>Actinomadura</taxon>
    </lineage>
</organism>
<feature type="compositionally biased region" description="Low complexity" evidence="5">
    <location>
        <begin position="309"/>
        <end position="325"/>
    </location>
</feature>
<sequence length="560" mass="56949">MEALRSGDPRRLGGYDVLGRLGAGGQGVVYLGRSGGGRRVAIKLLHPGLTEDPLVRARFVAEAAAAQQVARFCTAEILEVNVAEDQPYVVTEYVEGPSLRRLVAGRGPLAGAELERLAIGMATALAAIHRAGIVHRDFKPANVLIGPDGPRVVDFGLARALDVTATQTGGRPVGTPAYMSPEQLNGDTADLAMDVFAYGATLVYAATGNPPFGTDSIPAVVARILRGHAELGDMRGPLRALAASCLAKDAGSRPTAEQIVLRLLGSAEAAAARRDTLGVLAAGSAAAELHSPGASAKPEAMSGTMSGTSDASGASGEPASSARPEPALPPDVPMAGEATVPPGQKRPYLSGWRRGVLVGGTALVLATLLSAPMMFGHGAAAPRAAGPGLLAPTTSGHPPASGGKGEAGGGGPSDDPSAPPTVFGSSSVAPTTTPATKRTTTARARPSTSAKPPSTTPTRPTTTPPTSPSPQPGILMAERGGVELAPNWGSHSFRIWTETGPVHWTSSYGPYLSAPSSGDLAAGERSEVTVTERPSAPAKGCDQLTLTGELNSRIFTICWD</sequence>
<dbReference type="GO" id="GO:0004674">
    <property type="term" value="F:protein serine/threonine kinase activity"/>
    <property type="evidence" value="ECO:0007669"/>
    <property type="project" value="UniProtKB-EC"/>
</dbReference>
<keyword evidence="4" id="KW-0067">ATP-binding</keyword>
<feature type="domain" description="Protein kinase" evidence="6">
    <location>
        <begin position="15"/>
        <end position="264"/>
    </location>
</feature>
<feature type="compositionally biased region" description="Low complexity" evidence="5">
    <location>
        <begin position="429"/>
        <end position="461"/>
    </location>
</feature>
<dbReference type="PROSITE" id="PS00108">
    <property type="entry name" value="PROTEIN_KINASE_ST"/>
    <property type="match status" value="1"/>
</dbReference>
<evidence type="ECO:0000313" key="7">
    <source>
        <dbReference type="EMBL" id="MFC4913457.1"/>
    </source>
</evidence>
<name>A0ABV9UA53_9ACTN</name>
<dbReference type="Pfam" id="PF00069">
    <property type="entry name" value="Pkinase"/>
    <property type="match status" value="1"/>
</dbReference>
<evidence type="ECO:0000256" key="5">
    <source>
        <dbReference type="SAM" id="MobiDB-lite"/>
    </source>
</evidence>
<evidence type="ECO:0000256" key="1">
    <source>
        <dbReference type="ARBA" id="ARBA00022679"/>
    </source>
</evidence>
<feature type="region of interest" description="Disordered" evidence="5">
    <location>
        <begin position="288"/>
        <end position="347"/>
    </location>
</feature>
<evidence type="ECO:0000256" key="4">
    <source>
        <dbReference type="ARBA" id="ARBA00022840"/>
    </source>
</evidence>
<reference evidence="8" key="1">
    <citation type="journal article" date="2019" name="Int. J. Syst. Evol. Microbiol.">
        <title>The Global Catalogue of Microorganisms (GCM) 10K type strain sequencing project: providing services to taxonomists for standard genome sequencing and annotation.</title>
        <authorList>
            <consortium name="The Broad Institute Genomics Platform"/>
            <consortium name="The Broad Institute Genome Sequencing Center for Infectious Disease"/>
            <person name="Wu L."/>
            <person name="Ma J."/>
        </authorList>
    </citation>
    <scope>NUCLEOTIDE SEQUENCE [LARGE SCALE GENOMIC DNA]</scope>
    <source>
        <strain evidence="8">KLKA75</strain>
    </source>
</reference>
<gene>
    <name evidence="7" type="ORF">ACFPCY_39590</name>
</gene>
<dbReference type="InterPro" id="IPR000719">
    <property type="entry name" value="Prot_kinase_dom"/>
</dbReference>
<dbReference type="Gene3D" id="1.10.510.10">
    <property type="entry name" value="Transferase(Phosphotransferase) domain 1"/>
    <property type="match status" value="1"/>
</dbReference>
<proteinExistence type="predicted"/>
<dbReference type="SUPFAM" id="SSF56112">
    <property type="entry name" value="Protein kinase-like (PK-like)"/>
    <property type="match status" value="1"/>
</dbReference>
<dbReference type="InterPro" id="IPR011009">
    <property type="entry name" value="Kinase-like_dom_sf"/>
</dbReference>
<dbReference type="PANTHER" id="PTHR43289">
    <property type="entry name" value="MITOGEN-ACTIVATED PROTEIN KINASE KINASE KINASE 20-RELATED"/>
    <property type="match status" value="1"/>
</dbReference>
<dbReference type="Proteomes" id="UP001595872">
    <property type="component" value="Unassembled WGS sequence"/>
</dbReference>
<dbReference type="PROSITE" id="PS50011">
    <property type="entry name" value="PROTEIN_KINASE_DOM"/>
    <property type="match status" value="1"/>
</dbReference>
<feature type="compositionally biased region" description="Pro residues" evidence="5">
    <location>
        <begin position="462"/>
        <end position="471"/>
    </location>
</feature>
<evidence type="ECO:0000259" key="6">
    <source>
        <dbReference type="PROSITE" id="PS50011"/>
    </source>
</evidence>
<keyword evidence="3 7" id="KW-0418">Kinase</keyword>
<protein>
    <submittedName>
        <fullName evidence="7">Serine/threonine-protein kinase</fullName>
        <ecNumber evidence="7">2.7.11.1</ecNumber>
    </submittedName>
</protein>
<dbReference type="InterPro" id="IPR008271">
    <property type="entry name" value="Ser/Thr_kinase_AS"/>
</dbReference>
<feature type="region of interest" description="Disordered" evidence="5">
    <location>
        <begin position="386"/>
        <end position="473"/>
    </location>
</feature>
<dbReference type="EMBL" id="JBHSIT010000017">
    <property type="protein sequence ID" value="MFC4913457.1"/>
    <property type="molecule type" value="Genomic_DNA"/>
</dbReference>
<evidence type="ECO:0000313" key="8">
    <source>
        <dbReference type="Proteomes" id="UP001595872"/>
    </source>
</evidence>
<keyword evidence="1 7" id="KW-0808">Transferase</keyword>
<keyword evidence="8" id="KW-1185">Reference proteome</keyword>
<comment type="caution">
    <text evidence="7">The sequence shown here is derived from an EMBL/GenBank/DDBJ whole genome shotgun (WGS) entry which is preliminary data.</text>
</comment>